<accession>A0A9X3CGY1</accession>
<feature type="non-terminal residue" evidence="1">
    <location>
        <position position="1"/>
    </location>
</feature>
<dbReference type="SUPFAM" id="SSF159501">
    <property type="entry name" value="EreA/ChaN-like"/>
    <property type="match status" value="1"/>
</dbReference>
<organism evidence="1 2">
    <name type="scientific">Vibrio paucivorans</name>
    <dbReference type="NCBI Taxonomy" id="2829489"/>
    <lineage>
        <taxon>Bacteria</taxon>
        <taxon>Pseudomonadati</taxon>
        <taxon>Pseudomonadota</taxon>
        <taxon>Gammaproteobacteria</taxon>
        <taxon>Vibrionales</taxon>
        <taxon>Vibrionaceae</taxon>
        <taxon>Vibrio</taxon>
    </lineage>
</organism>
<gene>
    <name evidence="1" type="ORF">MD483_16955</name>
</gene>
<dbReference type="EMBL" id="JAKRRX010000118">
    <property type="protein sequence ID" value="MCW8335505.1"/>
    <property type="molecule type" value="Genomic_DNA"/>
</dbReference>
<proteinExistence type="predicted"/>
<reference evidence="1" key="1">
    <citation type="submission" date="2022-02" db="EMBL/GenBank/DDBJ databases">
        <title>Vibrio sp. nov., a new bacterium isolated from Bohai sea, China.</title>
        <authorList>
            <person name="Yuan Y."/>
        </authorList>
    </citation>
    <scope>NUCLEOTIDE SEQUENCE</scope>
    <source>
        <strain evidence="1">DBSS07</strain>
    </source>
</reference>
<comment type="caution">
    <text evidence="1">The sequence shown here is derived from an EMBL/GenBank/DDBJ whole genome shotgun (WGS) entry which is preliminary data.</text>
</comment>
<keyword evidence="2" id="KW-1185">Reference proteome</keyword>
<dbReference type="Proteomes" id="UP001155586">
    <property type="component" value="Unassembled WGS sequence"/>
</dbReference>
<evidence type="ECO:0000313" key="1">
    <source>
        <dbReference type="EMBL" id="MCW8335505.1"/>
    </source>
</evidence>
<sequence>KTEWFPNKNIVAWGHNVHISSYIGAWHDSIGAFAHLKEMIGEDNVYSLLHSFDHGYITPMYAELELRSTPYYASSVPNSVEKLLAQNGVETAFIEMANLASLSSPNSIVGQSLLRATELADGLIYTQEETPSTIDSPR</sequence>
<evidence type="ECO:0000313" key="2">
    <source>
        <dbReference type="Proteomes" id="UP001155586"/>
    </source>
</evidence>
<dbReference type="AlphaFoldDB" id="A0A9X3CGY1"/>
<dbReference type="RefSeq" id="WP_265688658.1">
    <property type="nucleotide sequence ID" value="NZ_JAKRRX010000118.1"/>
</dbReference>
<dbReference type="InterPro" id="IPR007815">
    <property type="entry name" value="Emycin_Estase"/>
</dbReference>
<dbReference type="GO" id="GO:0046677">
    <property type="term" value="P:response to antibiotic"/>
    <property type="evidence" value="ECO:0007669"/>
    <property type="project" value="InterPro"/>
</dbReference>
<dbReference type="Gene3D" id="3.40.1660.10">
    <property type="entry name" value="EreA-like (biosynthetic domain)"/>
    <property type="match status" value="1"/>
</dbReference>
<dbReference type="Pfam" id="PF05139">
    <property type="entry name" value="Erythro_esteras"/>
    <property type="match status" value="1"/>
</dbReference>
<protein>
    <submittedName>
        <fullName evidence="1">Erythromycin esterase family protein</fullName>
    </submittedName>
</protein>
<name>A0A9X3CGY1_9VIBR</name>